<protein>
    <submittedName>
        <fullName evidence="2">Uncharacterized protein</fullName>
    </submittedName>
</protein>
<keyword evidence="3" id="KW-1185">Reference proteome</keyword>
<sequence length="465" mass="51320">MSSAAQVAVRSAEIARILGTESDLKLFQQHLEDVLRGEAFRGSHRSGQFLRYVVEQSINGHCDELKERLIGIELFGRAPSYDTGEDAIVRVTASDVRRRLLQHYGTYGTDSEFRIRLPLGSYIPEIVRDVPVKMETAEEKEVESPLEASADLSVSSSVVEPEESAPAAQEDVKSPERAQGFWTRRKILLCCVAIAVSSIFAMWLVTRAGRIRKESLWGELFGFQWSTKLITSDPNIVEIQTLTGQTVTLSDYANQRYVPDPSKVTPELMKFSTEILRGDKAAAIDTGVAVNVAEWMDQANAGRLTIQSARNLRFADLLKDGNFILLGSPRSNPWALFYNDHLDFRFVFDQNSGQEIVENLHPHRGESAKYIPTAKGFATGQSFAVASYLRNPDHQGHVLLIAGADAEGTEAVDDLMTDSTALSAAMSQCGLPHKAPIPNFQLLLRLSTMAGSPEHSEVIACHILS</sequence>
<keyword evidence="1" id="KW-0472">Membrane</keyword>
<evidence type="ECO:0000256" key="1">
    <source>
        <dbReference type="SAM" id="Phobius"/>
    </source>
</evidence>
<name>A0A917HMP3_9BACT</name>
<evidence type="ECO:0000313" key="2">
    <source>
        <dbReference type="EMBL" id="GGG84152.1"/>
    </source>
</evidence>
<reference evidence="2" key="2">
    <citation type="submission" date="2020-09" db="EMBL/GenBank/DDBJ databases">
        <authorList>
            <person name="Sun Q."/>
            <person name="Zhou Y."/>
        </authorList>
    </citation>
    <scope>NUCLEOTIDE SEQUENCE</scope>
    <source>
        <strain evidence="2">CGMCC 1.12997</strain>
    </source>
</reference>
<accession>A0A917HMP3</accession>
<comment type="caution">
    <text evidence="2">The sequence shown here is derived from an EMBL/GenBank/DDBJ whole genome shotgun (WGS) entry which is preliminary data.</text>
</comment>
<dbReference type="AlphaFoldDB" id="A0A917HMP3"/>
<dbReference type="EMBL" id="BMGT01000003">
    <property type="protein sequence ID" value="GGG84152.1"/>
    <property type="molecule type" value="Genomic_DNA"/>
</dbReference>
<reference evidence="2" key="1">
    <citation type="journal article" date="2014" name="Int. J. Syst. Evol. Microbiol.">
        <title>Complete genome sequence of Corynebacterium casei LMG S-19264T (=DSM 44701T), isolated from a smear-ripened cheese.</title>
        <authorList>
            <consortium name="US DOE Joint Genome Institute (JGI-PGF)"/>
            <person name="Walter F."/>
            <person name="Albersmeier A."/>
            <person name="Kalinowski J."/>
            <person name="Ruckert C."/>
        </authorList>
    </citation>
    <scope>NUCLEOTIDE SEQUENCE</scope>
    <source>
        <strain evidence="2">CGMCC 1.12997</strain>
    </source>
</reference>
<keyword evidence="1" id="KW-0812">Transmembrane</keyword>
<gene>
    <name evidence="2" type="ORF">GCM10011585_29920</name>
</gene>
<organism evidence="2 3">
    <name type="scientific">Edaphobacter dinghuensis</name>
    <dbReference type="NCBI Taxonomy" id="1560005"/>
    <lineage>
        <taxon>Bacteria</taxon>
        <taxon>Pseudomonadati</taxon>
        <taxon>Acidobacteriota</taxon>
        <taxon>Terriglobia</taxon>
        <taxon>Terriglobales</taxon>
        <taxon>Acidobacteriaceae</taxon>
        <taxon>Edaphobacter</taxon>
    </lineage>
</organism>
<dbReference type="Proteomes" id="UP000647241">
    <property type="component" value="Unassembled WGS sequence"/>
</dbReference>
<feature type="transmembrane region" description="Helical" evidence="1">
    <location>
        <begin position="187"/>
        <end position="205"/>
    </location>
</feature>
<dbReference type="RefSeq" id="WP_188554972.1">
    <property type="nucleotide sequence ID" value="NZ_BMGT01000003.1"/>
</dbReference>
<keyword evidence="1" id="KW-1133">Transmembrane helix</keyword>
<proteinExistence type="predicted"/>
<evidence type="ECO:0000313" key="3">
    <source>
        <dbReference type="Proteomes" id="UP000647241"/>
    </source>
</evidence>